<comment type="function">
    <text evidence="9">Catalyzes the phosphorylation of the position 2 hydroxy group of 4-diphosphocytidyl-2C-methyl-D-erythritol.</text>
</comment>
<keyword evidence="9" id="KW-0414">Isoprene biosynthesis</keyword>
<evidence type="ECO:0000313" key="12">
    <source>
        <dbReference type="EMBL" id="RTY38844.1"/>
    </source>
</evidence>
<dbReference type="InterPro" id="IPR004424">
    <property type="entry name" value="IspE"/>
</dbReference>
<evidence type="ECO:0000256" key="5">
    <source>
        <dbReference type="ARBA" id="ARBA00022741"/>
    </source>
</evidence>
<dbReference type="InterPro" id="IPR013750">
    <property type="entry name" value="GHMP_kinase_C_dom"/>
</dbReference>
<keyword evidence="7 9" id="KW-0067">ATP-binding</keyword>
<feature type="active site" evidence="9">
    <location>
        <position position="14"/>
    </location>
</feature>
<dbReference type="PANTHER" id="PTHR43527">
    <property type="entry name" value="4-DIPHOSPHOCYTIDYL-2-C-METHYL-D-ERYTHRITOL KINASE, CHLOROPLASTIC"/>
    <property type="match status" value="1"/>
</dbReference>
<evidence type="ECO:0000256" key="3">
    <source>
        <dbReference type="ARBA" id="ARBA00017473"/>
    </source>
</evidence>
<dbReference type="GO" id="GO:0050515">
    <property type="term" value="F:4-(cytidine 5'-diphospho)-2-C-methyl-D-erythritol kinase activity"/>
    <property type="evidence" value="ECO:0007669"/>
    <property type="project" value="UniProtKB-UniRule"/>
</dbReference>
<comment type="similarity">
    <text evidence="1 9">Belongs to the GHMP kinase family. IspE subfamily.</text>
</comment>
<evidence type="ECO:0000256" key="7">
    <source>
        <dbReference type="ARBA" id="ARBA00022840"/>
    </source>
</evidence>
<dbReference type="EC" id="2.7.1.148" evidence="2 9"/>
<dbReference type="SUPFAM" id="SSF55060">
    <property type="entry name" value="GHMP Kinase, C-terminal domain"/>
    <property type="match status" value="1"/>
</dbReference>
<dbReference type="InterPro" id="IPR006204">
    <property type="entry name" value="GHMP_kinase_N_dom"/>
</dbReference>
<reference evidence="12 13" key="1">
    <citation type="submission" date="2018-12" db="EMBL/GenBank/DDBJ databases">
        <authorList>
            <person name="Lunina O.N."/>
            <person name="Grouzdev D.S."/>
            <person name="Gorlenko V.M."/>
            <person name="Savvichev A.S."/>
        </authorList>
    </citation>
    <scope>NUCLEOTIDE SEQUENCE [LARGE SCALE GENOMIC DNA]</scope>
    <source>
        <strain evidence="12 13">BrKhr-17</strain>
    </source>
</reference>
<keyword evidence="4 9" id="KW-0808">Transferase</keyword>
<evidence type="ECO:0000256" key="8">
    <source>
        <dbReference type="ARBA" id="ARBA00032554"/>
    </source>
</evidence>
<dbReference type="Proteomes" id="UP000279908">
    <property type="component" value="Unassembled WGS sequence"/>
</dbReference>
<evidence type="ECO:0000259" key="10">
    <source>
        <dbReference type="Pfam" id="PF00288"/>
    </source>
</evidence>
<name>A0A432AV78_CHLPH</name>
<keyword evidence="5 9" id="KW-0547">Nucleotide-binding</keyword>
<dbReference type="RefSeq" id="WP_126383886.1">
    <property type="nucleotide sequence ID" value="NZ_RXYK01000004.1"/>
</dbReference>
<keyword evidence="6 9" id="KW-0418">Kinase</keyword>
<dbReference type="Pfam" id="PF00288">
    <property type="entry name" value="GHMP_kinases_N"/>
    <property type="match status" value="1"/>
</dbReference>
<comment type="caution">
    <text evidence="12">The sequence shown here is derived from an EMBL/GenBank/DDBJ whole genome shotgun (WGS) entry which is preliminary data.</text>
</comment>
<evidence type="ECO:0000259" key="11">
    <source>
        <dbReference type="Pfam" id="PF08544"/>
    </source>
</evidence>
<dbReference type="UniPathway" id="UPA00056">
    <property type="reaction ID" value="UER00094"/>
</dbReference>
<evidence type="ECO:0000256" key="6">
    <source>
        <dbReference type="ARBA" id="ARBA00022777"/>
    </source>
</evidence>
<protein>
    <recommendedName>
        <fullName evidence="3 9">4-diphosphocytidyl-2-C-methyl-D-erythritol kinase</fullName>
        <shortName evidence="9">CMK</shortName>
        <ecNumber evidence="2 9">2.7.1.148</ecNumber>
    </recommendedName>
    <alternativeName>
        <fullName evidence="8 9">4-(cytidine-5'-diphospho)-2-C-methyl-D-erythritol kinase</fullName>
    </alternativeName>
</protein>
<organism evidence="12 13">
    <name type="scientific">Chlorobium phaeovibrioides</name>
    <dbReference type="NCBI Taxonomy" id="1094"/>
    <lineage>
        <taxon>Bacteria</taxon>
        <taxon>Pseudomonadati</taxon>
        <taxon>Chlorobiota</taxon>
        <taxon>Chlorobiia</taxon>
        <taxon>Chlorobiales</taxon>
        <taxon>Chlorobiaceae</taxon>
        <taxon>Chlorobium/Pelodictyon group</taxon>
        <taxon>Chlorobium</taxon>
    </lineage>
</organism>
<gene>
    <name evidence="9" type="primary">ispE</name>
    <name evidence="12" type="ORF">EKD02_03995</name>
</gene>
<evidence type="ECO:0000256" key="4">
    <source>
        <dbReference type="ARBA" id="ARBA00022679"/>
    </source>
</evidence>
<dbReference type="InterPro" id="IPR020568">
    <property type="entry name" value="Ribosomal_Su5_D2-typ_SF"/>
</dbReference>
<dbReference type="Gene3D" id="3.30.230.10">
    <property type="match status" value="1"/>
</dbReference>
<evidence type="ECO:0000313" key="13">
    <source>
        <dbReference type="Proteomes" id="UP000279908"/>
    </source>
</evidence>
<dbReference type="AlphaFoldDB" id="A0A432AV78"/>
<evidence type="ECO:0000256" key="2">
    <source>
        <dbReference type="ARBA" id="ARBA00012052"/>
    </source>
</evidence>
<feature type="active site" evidence="9">
    <location>
        <position position="138"/>
    </location>
</feature>
<comment type="catalytic activity">
    <reaction evidence="9">
        <text>4-CDP-2-C-methyl-D-erythritol + ATP = 4-CDP-2-C-methyl-D-erythritol 2-phosphate + ADP + H(+)</text>
        <dbReference type="Rhea" id="RHEA:18437"/>
        <dbReference type="ChEBI" id="CHEBI:15378"/>
        <dbReference type="ChEBI" id="CHEBI:30616"/>
        <dbReference type="ChEBI" id="CHEBI:57823"/>
        <dbReference type="ChEBI" id="CHEBI:57919"/>
        <dbReference type="ChEBI" id="CHEBI:456216"/>
        <dbReference type="EC" id="2.7.1.148"/>
    </reaction>
</comment>
<dbReference type="SUPFAM" id="SSF54211">
    <property type="entry name" value="Ribosomal protein S5 domain 2-like"/>
    <property type="match status" value="1"/>
</dbReference>
<comment type="pathway">
    <text evidence="9">Isoprenoid biosynthesis; isopentenyl diphosphate biosynthesis via DXP pathway; isopentenyl diphosphate from 1-deoxy-D-xylulose 5-phosphate: step 3/6.</text>
</comment>
<evidence type="ECO:0000256" key="9">
    <source>
        <dbReference type="HAMAP-Rule" id="MF_00061"/>
    </source>
</evidence>
<accession>A0A432AV78</accession>
<dbReference type="InterPro" id="IPR036554">
    <property type="entry name" value="GHMP_kinase_C_sf"/>
</dbReference>
<feature type="domain" description="GHMP kinase N-terminal" evidence="10">
    <location>
        <begin position="68"/>
        <end position="142"/>
    </location>
</feature>
<dbReference type="GO" id="GO:0005524">
    <property type="term" value="F:ATP binding"/>
    <property type="evidence" value="ECO:0007669"/>
    <property type="project" value="UniProtKB-UniRule"/>
</dbReference>
<feature type="binding site" evidence="9">
    <location>
        <begin position="96"/>
        <end position="106"/>
    </location>
    <ligand>
        <name>ATP</name>
        <dbReference type="ChEBI" id="CHEBI:30616"/>
    </ligand>
</feature>
<dbReference type="InterPro" id="IPR014721">
    <property type="entry name" value="Ribsml_uS5_D2-typ_fold_subgr"/>
</dbReference>
<feature type="domain" description="GHMP kinase C-terminal" evidence="11">
    <location>
        <begin position="212"/>
        <end position="278"/>
    </location>
</feature>
<dbReference type="HAMAP" id="MF_00061">
    <property type="entry name" value="IspE"/>
    <property type="match status" value="1"/>
</dbReference>
<dbReference type="Pfam" id="PF08544">
    <property type="entry name" value="GHMP_kinases_C"/>
    <property type="match status" value="1"/>
</dbReference>
<evidence type="ECO:0000256" key="1">
    <source>
        <dbReference type="ARBA" id="ARBA00009684"/>
    </source>
</evidence>
<dbReference type="PANTHER" id="PTHR43527:SF2">
    <property type="entry name" value="4-DIPHOSPHOCYTIDYL-2-C-METHYL-D-ERYTHRITOL KINASE, CHLOROPLASTIC"/>
    <property type="match status" value="1"/>
</dbReference>
<dbReference type="PIRSF" id="PIRSF010376">
    <property type="entry name" value="IspE"/>
    <property type="match status" value="1"/>
</dbReference>
<dbReference type="GO" id="GO:0016114">
    <property type="term" value="P:terpenoid biosynthetic process"/>
    <property type="evidence" value="ECO:0007669"/>
    <property type="project" value="UniProtKB-UniRule"/>
</dbReference>
<sequence>MKIKTPLTVKAFAKINLGLFITRKRDDGYHTLSTLFAPIDWYDILSFSAADAIEMSCTNPDLPVDDSNLCVRAARLLQDEGGVKEGVSMLLDKRVPFGAGLGGGSSDAATVLRVLNSFWDINLSSVDLHRLAVSLGADVPYFLEMQGLAYAGGIGDELVDLNMTIPWFIVTVFPCEHISTAWAYGHFHRRFELERPDLQALARQLSSDGKAELLRLFENDFESAVFEQFGNVRQVKTDLLSAGALFSSLSGSGSAVYGLFEGESAAREVMAAMEAKGYPVSLTPPGFSMRQ</sequence>
<dbReference type="Gene3D" id="3.30.70.890">
    <property type="entry name" value="GHMP kinase, C-terminal domain"/>
    <property type="match status" value="1"/>
</dbReference>
<dbReference type="GO" id="GO:0019288">
    <property type="term" value="P:isopentenyl diphosphate biosynthetic process, methylerythritol 4-phosphate pathway"/>
    <property type="evidence" value="ECO:0007669"/>
    <property type="project" value="UniProtKB-UniRule"/>
</dbReference>
<proteinExistence type="inferred from homology"/>
<dbReference type="EMBL" id="RXYK01000004">
    <property type="protein sequence ID" value="RTY38844.1"/>
    <property type="molecule type" value="Genomic_DNA"/>
</dbReference>
<dbReference type="NCBIfam" id="TIGR00154">
    <property type="entry name" value="ispE"/>
    <property type="match status" value="1"/>
</dbReference>